<gene>
    <name evidence="3" type="ORF">HHI36_022751</name>
</gene>
<protein>
    <submittedName>
        <fullName evidence="3">Uncharacterized protein</fullName>
    </submittedName>
</protein>
<keyword evidence="4" id="KW-1185">Reference proteome</keyword>
<dbReference type="EMBL" id="JABFTP020000042">
    <property type="protein sequence ID" value="KAL3272270.1"/>
    <property type="molecule type" value="Genomic_DNA"/>
</dbReference>
<sequence length="249" mass="29489">MGEVDSQTRKPHYISAYFVKKESANSVHNDYLFGENEVSVKEEIKEGKIKHESDIFKMNVMVPFPDEEKCSKNIISKWIPPISPHNLIEEKFYHDPWALLVVTIFLNRTSCRMALPYIENFFTNFKGPYDILKTEITELEPYFINIGLVRTRATQVWRMSYDFVHKEWTDVNELYGVGKYAEDAYRIFHLGDFSVEPTDRYLKIYKAWYQMTQSHRQLGYEVPNSQVYLEDYYVPIEHDEDESSMEKAG</sequence>
<dbReference type="Proteomes" id="UP001516400">
    <property type="component" value="Unassembled WGS sequence"/>
</dbReference>
<dbReference type="InterPro" id="IPR011257">
    <property type="entry name" value="DNA_glycosylase"/>
</dbReference>
<keyword evidence="2" id="KW-0539">Nucleus</keyword>
<accession>A0ABD2N1A7</accession>
<comment type="caution">
    <text evidence="3">The sequence shown here is derived from an EMBL/GenBank/DDBJ whole genome shotgun (WGS) entry which is preliminary data.</text>
</comment>
<organism evidence="3 4">
    <name type="scientific">Cryptolaemus montrouzieri</name>
    <dbReference type="NCBI Taxonomy" id="559131"/>
    <lineage>
        <taxon>Eukaryota</taxon>
        <taxon>Metazoa</taxon>
        <taxon>Ecdysozoa</taxon>
        <taxon>Arthropoda</taxon>
        <taxon>Hexapoda</taxon>
        <taxon>Insecta</taxon>
        <taxon>Pterygota</taxon>
        <taxon>Neoptera</taxon>
        <taxon>Endopterygota</taxon>
        <taxon>Coleoptera</taxon>
        <taxon>Polyphaga</taxon>
        <taxon>Cucujiformia</taxon>
        <taxon>Coccinelloidea</taxon>
        <taxon>Coccinellidae</taxon>
        <taxon>Scymninae</taxon>
        <taxon>Scymnini</taxon>
        <taxon>Cryptolaemus</taxon>
    </lineage>
</organism>
<dbReference type="PANTHER" id="PTHR15074:SF0">
    <property type="entry name" value="METHYL-CPG-BINDING DOMAIN PROTEIN 4-LIKE PROTEIN"/>
    <property type="match status" value="1"/>
</dbReference>
<evidence type="ECO:0000256" key="2">
    <source>
        <dbReference type="ARBA" id="ARBA00023242"/>
    </source>
</evidence>
<comment type="subcellular location">
    <subcellularLocation>
        <location evidence="1">Nucleus</location>
    </subcellularLocation>
</comment>
<dbReference type="Gene3D" id="1.10.340.30">
    <property type="entry name" value="Hypothetical protein, domain 2"/>
    <property type="match status" value="1"/>
</dbReference>
<dbReference type="GO" id="GO:0005634">
    <property type="term" value="C:nucleus"/>
    <property type="evidence" value="ECO:0007669"/>
    <property type="project" value="UniProtKB-SubCell"/>
</dbReference>
<dbReference type="PANTHER" id="PTHR15074">
    <property type="entry name" value="METHYL-CPG-BINDING PROTEIN"/>
    <property type="match status" value="1"/>
</dbReference>
<name>A0ABD2N1A7_9CUCU</name>
<reference evidence="3 4" key="1">
    <citation type="journal article" date="2021" name="BMC Biol.">
        <title>Horizontally acquired antibacterial genes associated with adaptive radiation of ladybird beetles.</title>
        <authorList>
            <person name="Li H.S."/>
            <person name="Tang X.F."/>
            <person name="Huang Y.H."/>
            <person name="Xu Z.Y."/>
            <person name="Chen M.L."/>
            <person name="Du X.Y."/>
            <person name="Qiu B.Y."/>
            <person name="Chen P.T."/>
            <person name="Zhang W."/>
            <person name="Slipinski A."/>
            <person name="Escalona H.E."/>
            <person name="Waterhouse R.M."/>
            <person name="Zwick A."/>
            <person name="Pang H."/>
        </authorList>
    </citation>
    <scope>NUCLEOTIDE SEQUENCE [LARGE SCALE GENOMIC DNA]</scope>
    <source>
        <strain evidence="3">SYSU2018</strain>
    </source>
</reference>
<evidence type="ECO:0000256" key="1">
    <source>
        <dbReference type="ARBA" id="ARBA00004123"/>
    </source>
</evidence>
<dbReference type="GO" id="GO:0003677">
    <property type="term" value="F:DNA binding"/>
    <property type="evidence" value="ECO:0007669"/>
    <property type="project" value="UniProtKB-ARBA"/>
</dbReference>
<evidence type="ECO:0000313" key="3">
    <source>
        <dbReference type="EMBL" id="KAL3272270.1"/>
    </source>
</evidence>
<dbReference type="SUPFAM" id="SSF48150">
    <property type="entry name" value="DNA-glycosylase"/>
    <property type="match status" value="1"/>
</dbReference>
<proteinExistence type="predicted"/>
<evidence type="ECO:0000313" key="4">
    <source>
        <dbReference type="Proteomes" id="UP001516400"/>
    </source>
</evidence>
<dbReference type="AlphaFoldDB" id="A0ABD2N1A7"/>
<dbReference type="InterPro" id="IPR045138">
    <property type="entry name" value="MeCP2/MBD4"/>
</dbReference>